<comment type="caution">
    <text evidence="2">The sequence shown here is derived from an EMBL/GenBank/DDBJ whole genome shotgun (WGS) entry which is preliminary data.</text>
</comment>
<evidence type="ECO:0000256" key="1">
    <source>
        <dbReference type="SAM" id="MobiDB-lite"/>
    </source>
</evidence>
<accession>A0A3S4ZVA0</accession>
<evidence type="ECO:0000313" key="2">
    <source>
        <dbReference type="EMBL" id="VEL08040.1"/>
    </source>
</evidence>
<dbReference type="Proteomes" id="UP000784294">
    <property type="component" value="Unassembled WGS sequence"/>
</dbReference>
<sequence>MLFLIRAFTKSPKFVLKWAGLLSGSSNGPTKVISSADLPLGYGVLCNRNPLLSHLLGQFGCVLDPENQLSIGAPRHLIQVATSLEADDGKGSDSILSPISTHNPASTCYFPFTHPQASTSNYSNSPNVTMTMQAEAIIFPASNIFSTTVLTGQRREHMLTLLYLATYFLRYPSLVQGRECLPELGRADIFELEQHQRRIRLGSKSRRKSGSAISYSSSGSGSVGPSSYSSCGVQDSGHLIGAYSHTHVYGYPLSYLPTAAQSTGIPGATAVACGGPSNNSSGSGLHPHDSGISSQEDITAALYSISAGSSPTHPGGGGMAVCLQNRLTQDQCRLAEAAAHFMVSREVAAAAAAAAVPTNPELSNCPTTGLSSAFGLPGLSPMAIGLQLQAPSTHKVLFMQSKATSNTQYTEIPLLIESVISYQFAFF</sequence>
<dbReference type="EMBL" id="CAAALY010003002">
    <property type="protein sequence ID" value="VEL08040.1"/>
    <property type="molecule type" value="Genomic_DNA"/>
</dbReference>
<keyword evidence="3" id="KW-1185">Reference proteome</keyword>
<feature type="region of interest" description="Disordered" evidence="1">
    <location>
        <begin position="201"/>
        <end position="227"/>
    </location>
</feature>
<feature type="compositionally biased region" description="Low complexity" evidence="1">
    <location>
        <begin position="210"/>
        <end position="227"/>
    </location>
</feature>
<dbReference type="OrthoDB" id="6267753at2759"/>
<proteinExistence type="predicted"/>
<evidence type="ECO:0000313" key="3">
    <source>
        <dbReference type="Proteomes" id="UP000784294"/>
    </source>
</evidence>
<gene>
    <name evidence="2" type="ORF">PXEA_LOCUS1480</name>
</gene>
<reference evidence="2" key="1">
    <citation type="submission" date="2018-11" db="EMBL/GenBank/DDBJ databases">
        <authorList>
            <consortium name="Pathogen Informatics"/>
        </authorList>
    </citation>
    <scope>NUCLEOTIDE SEQUENCE</scope>
</reference>
<name>A0A3S4ZVA0_9PLAT</name>
<protein>
    <submittedName>
        <fullName evidence="2">Uncharacterized protein</fullName>
    </submittedName>
</protein>
<dbReference type="AlphaFoldDB" id="A0A3S4ZVA0"/>
<organism evidence="2 3">
    <name type="scientific">Protopolystoma xenopodis</name>
    <dbReference type="NCBI Taxonomy" id="117903"/>
    <lineage>
        <taxon>Eukaryota</taxon>
        <taxon>Metazoa</taxon>
        <taxon>Spiralia</taxon>
        <taxon>Lophotrochozoa</taxon>
        <taxon>Platyhelminthes</taxon>
        <taxon>Monogenea</taxon>
        <taxon>Polyopisthocotylea</taxon>
        <taxon>Polystomatidea</taxon>
        <taxon>Polystomatidae</taxon>
        <taxon>Protopolystoma</taxon>
    </lineage>
</organism>